<keyword evidence="2" id="KW-1185">Reference proteome</keyword>
<evidence type="ECO:0000313" key="2">
    <source>
        <dbReference type="Proteomes" id="UP001234297"/>
    </source>
</evidence>
<name>A0ACC2LZG1_PERAE</name>
<reference evidence="1 2" key="1">
    <citation type="journal article" date="2022" name="Hortic Res">
        <title>A haplotype resolved chromosomal level avocado genome allows analysis of novel avocado genes.</title>
        <authorList>
            <person name="Nath O."/>
            <person name="Fletcher S.J."/>
            <person name="Hayward A."/>
            <person name="Shaw L.M."/>
            <person name="Masouleh A.K."/>
            <person name="Furtado A."/>
            <person name="Henry R.J."/>
            <person name="Mitter N."/>
        </authorList>
    </citation>
    <scope>NUCLEOTIDE SEQUENCE [LARGE SCALE GENOMIC DNA]</scope>
    <source>
        <strain evidence="2">cv. Hass</strain>
    </source>
</reference>
<evidence type="ECO:0000313" key="1">
    <source>
        <dbReference type="EMBL" id="KAJ8638327.1"/>
    </source>
</evidence>
<protein>
    <submittedName>
        <fullName evidence="1">Uncharacterized protein</fullName>
    </submittedName>
</protein>
<accession>A0ACC2LZG1</accession>
<proteinExistence type="predicted"/>
<gene>
    <name evidence="1" type="ORF">MRB53_012594</name>
</gene>
<organism evidence="1 2">
    <name type="scientific">Persea americana</name>
    <name type="common">Avocado</name>
    <dbReference type="NCBI Taxonomy" id="3435"/>
    <lineage>
        <taxon>Eukaryota</taxon>
        <taxon>Viridiplantae</taxon>
        <taxon>Streptophyta</taxon>
        <taxon>Embryophyta</taxon>
        <taxon>Tracheophyta</taxon>
        <taxon>Spermatophyta</taxon>
        <taxon>Magnoliopsida</taxon>
        <taxon>Magnoliidae</taxon>
        <taxon>Laurales</taxon>
        <taxon>Lauraceae</taxon>
        <taxon>Persea</taxon>
    </lineage>
</organism>
<sequence length="114" mass="12164">MKAFGLSLLLLAVVGSALVFLTFTGNGSFTGSVFPARFESATEKKPPKETSYHYPIGTKKRRGLSNINLQDYHPIDPSPGSRASKSGPIEHGTPIMPYLPPPMPPGPPKECGSP</sequence>
<comment type="caution">
    <text evidence="1">The sequence shown here is derived from an EMBL/GenBank/DDBJ whole genome shotgun (WGS) entry which is preliminary data.</text>
</comment>
<dbReference type="Proteomes" id="UP001234297">
    <property type="component" value="Chromosome 3"/>
</dbReference>
<dbReference type="EMBL" id="CM056811">
    <property type="protein sequence ID" value="KAJ8638327.1"/>
    <property type="molecule type" value="Genomic_DNA"/>
</dbReference>